<dbReference type="GO" id="GO:0032049">
    <property type="term" value="P:cardiolipin biosynthetic process"/>
    <property type="evidence" value="ECO:0007669"/>
    <property type="project" value="InterPro"/>
</dbReference>
<evidence type="ECO:0000256" key="11">
    <source>
        <dbReference type="ARBA" id="ARBA00022792"/>
    </source>
</evidence>
<comment type="subcellular location">
    <subcellularLocation>
        <location evidence="2">Mitochondrion inner membrane</location>
        <topology evidence="2">Peripheral membrane protein</topology>
        <orientation evidence="2">Matrix side</orientation>
    </subcellularLocation>
</comment>
<sequence length="352" mass="39437">MVARRIVLPGSNGAVLAHFRAPIRFAFAYGSAVFPQKSYSPAHPPPVRDFVFAVSHPGHWHSINLHQNPVHYSLPARLIGSPAIAWLQDHAPGAGLWFNLRATVNQTVIKYGVVSIDTLCNDLLDWNTLYLSGRMHKPIDILRDHPRVRLAQQVNFVSALRTALLLLPETFVELELYRTIAGLSYIGDFRMRWAENPHKVNNIVAGQAELFRSIYHPLIIALSSHVNIQHLSSHSPHHTFTQDVSPRARAELLAKLPIRLKERIRTVYDRRWNLQSAFPSATNLPLSTSDEIDILTKMAADRDFQPTLRDALVDIVARPALFQSLKGIVSAGPVKSVSYAAQKVLKRFTASS</sequence>
<evidence type="ECO:0000256" key="13">
    <source>
        <dbReference type="ARBA" id="ARBA00023098"/>
    </source>
</evidence>
<keyword evidence="8" id="KW-0444">Lipid biosynthesis</keyword>
<dbReference type="GO" id="GO:0004605">
    <property type="term" value="F:phosphatidate cytidylyltransferase activity"/>
    <property type="evidence" value="ECO:0007669"/>
    <property type="project" value="UniProtKB-EC"/>
</dbReference>
<protein>
    <recommendedName>
        <fullName evidence="7">Phosphatidate cytidylyltransferase, mitochondrial</fullName>
        <ecNumber evidence="6">2.7.7.41</ecNumber>
    </recommendedName>
    <alternativeName>
        <fullName evidence="18">CDP-diacylglycerol synthase</fullName>
    </alternativeName>
</protein>
<evidence type="ECO:0000256" key="2">
    <source>
        <dbReference type="ARBA" id="ARBA00004443"/>
    </source>
</evidence>
<evidence type="ECO:0000256" key="16">
    <source>
        <dbReference type="ARBA" id="ARBA00023209"/>
    </source>
</evidence>
<keyword evidence="9" id="KW-0808">Transferase</keyword>
<evidence type="ECO:0000256" key="18">
    <source>
        <dbReference type="ARBA" id="ARBA00029893"/>
    </source>
</evidence>
<keyword evidence="11" id="KW-0999">Mitochondrion inner membrane</keyword>
<dbReference type="PIRSF" id="PIRSF028840">
    <property type="entry name" value="Mmp37"/>
    <property type="match status" value="1"/>
</dbReference>
<keyword evidence="14" id="KW-0496">Mitochondrion</keyword>
<evidence type="ECO:0000313" key="20">
    <source>
        <dbReference type="EMBL" id="PLW42957.1"/>
    </source>
</evidence>
<evidence type="ECO:0000256" key="8">
    <source>
        <dbReference type="ARBA" id="ARBA00022516"/>
    </source>
</evidence>
<evidence type="ECO:0000256" key="1">
    <source>
        <dbReference type="ARBA" id="ARBA00001946"/>
    </source>
</evidence>
<proteinExistence type="inferred from homology"/>
<dbReference type="InterPro" id="IPR015222">
    <property type="entry name" value="Tam41"/>
</dbReference>
<dbReference type="GO" id="GO:0016024">
    <property type="term" value="P:CDP-diacylglycerol biosynthetic process"/>
    <property type="evidence" value="ECO:0007669"/>
    <property type="project" value="UniProtKB-UniPathway"/>
</dbReference>
<comment type="caution">
    <text evidence="19">The sequence shown here is derived from an EMBL/GenBank/DDBJ whole genome shotgun (WGS) entry which is preliminary data.</text>
</comment>
<dbReference type="Proteomes" id="UP000235392">
    <property type="component" value="Unassembled WGS sequence"/>
</dbReference>
<evidence type="ECO:0000256" key="5">
    <source>
        <dbReference type="ARBA" id="ARBA00005458"/>
    </source>
</evidence>
<evidence type="ECO:0000313" key="19">
    <source>
        <dbReference type="EMBL" id="PLW24370.1"/>
    </source>
</evidence>
<keyword evidence="12" id="KW-0460">Magnesium</keyword>
<evidence type="ECO:0000256" key="4">
    <source>
        <dbReference type="ARBA" id="ARBA00005189"/>
    </source>
</evidence>
<dbReference type="PANTHER" id="PTHR13619:SF0">
    <property type="entry name" value="PHOSPHATIDATE CYTIDYLYLTRANSFERASE, MITOCHONDRIAL"/>
    <property type="match status" value="1"/>
</dbReference>
<dbReference type="Pfam" id="PF09139">
    <property type="entry name" value="Tam41_Mmp37"/>
    <property type="match status" value="1"/>
</dbReference>
<accession>A0A2N5TFV3</accession>
<dbReference type="PANTHER" id="PTHR13619">
    <property type="entry name" value="PHOSPHATIDATE CYTIDYLYLTRANSFERASE, MITOCHONDRIAL"/>
    <property type="match status" value="1"/>
</dbReference>
<keyword evidence="13" id="KW-0443">Lipid metabolism</keyword>
<keyword evidence="10" id="KW-0548">Nucleotidyltransferase</keyword>
<evidence type="ECO:0000256" key="17">
    <source>
        <dbReference type="ARBA" id="ARBA00023264"/>
    </source>
</evidence>
<dbReference type="AlphaFoldDB" id="A0A2N5TFV3"/>
<comment type="similarity">
    <text evidence="5">Belongs to the TAM41 family.</text>
</comment>
<keyword evidence="17" id="KW-1208">Phospholipid metabolism</keyword>
<gene>
    <name evidence="20" type="ORF">PCASD_04699</name>
    <name evidence="19" type="ORF">PCASD_08370</name>
</gene>
<name>A0A2N5TFV3_9BASI</name>
<evidence type="ECO:0000256" key="6">
    <source>
        <dbReference type="ARBA" id="ARBA00012487"/>
    </source>
</evidence>
<comment type="cofactor">
    <cofactor evidence="1">
        <name>Mg(2+)</name>
        <dbReference type="ChEBI" id="CHEBI:18420"/>
    </cofactor>
</comment>
<dbReference type="UniPathway" id="UPA00557">
    <property type="reaction ID" value="UER00614"/>
</dbReference>
<keyword evidence="15" id="KW-0472">Membrane</keyword>
<comment type="pathway">
    <text evidence="3">Phospholipid metabolism; CDP-diacylglycerol biosynthesis; CDP-diacylglycerol from sn-glycerol 3-phosphate: step 3/3.</text>
</comment>
<dbReference type="EMBL" id="PGCI01000610">
    <property type="protein sequence ID" value="PLW24370.1"/>
    <property type="molecule type" value="Genomic_DNA"/>
</dbReference>
<dbReference type="GO" id="GO:0005743">
    <property type="term" value="C:mitochondrial inner membrane"/>
    <property type="evidence" value="ECO:0007669"/>
    <property type="project" value="UniProtKB-SubCell"/>
</dbReference>
<evidence type="ECO:0000256" key="9">
    <source>
        <dbReference type="ARBA" id="ARBA00022679"/>
    </source>
</evidence>
<evidence type="ECO:0000256" key="10">
    <source>
        <dbReference type="ARBA" id="ARBA00022695"/>
    </source>
</evidence>
<reference evidence="19 21" key="1">
    <citation type="submission" date="2017-11" db="EMBL/GenBank/DDBJ databases">
        <title>De novo assembly and phasing of dikaryotic genomes from two isolates of Puccinia coronata f. sp. avenae, the causal agent of oat crown rust.</title>
        <authorList>
            <person name="Miller M.E."/>
            <person name="Zhang Y."/>
            <person name="Omidvar V."/>
            <person name="Sperschneider J."/>
            <person name="Schwessinger B."/>
            <person name="Raley C."/>
            <person name="Palmer J.M."/>
            <person name="Garnica D."/>
            <person name="Upadhyaya N."/>
            <person name="Rathjen J."/>
            <person name="Taylor J.M."/>
            <person name="Park R.F."/>
            <person name="Dodds P.N."/>
            <person name="Hirsch C.D."/>
            <person name="Kianian S.F."/>
            <person name="Figueroa M."/>
        </authorList>
    </citation>
    <scope>NUCLEOTIDE SEQUENCE [LARGE SCALE GENOMIC DNA]</scope>
    <source>
        <strain evidence="19">12SD80</strain>
    </source>
</reference>
<evidence type="ECO:0000256" key="15">
    <source>
        <dbReference type="ARBA" id="ARBA00023136"/>
    </source>
</evidence>
<evidence type="ECO:0000256" key="14">
    <source>
        <dbReference type="ARBA" id="ARBA00023128"/>
    </source>
</evidence>
<organism evidence="19 21">
    <name type="scientific">Puccinia coronata f. sp. avenae</name>
    <dbReference type="NCBI Taxonomy" id="200324"/>
    <lineage>
        <taxon>Eukaryota</taxon>
        <taxon>Fungi</taxon>
        <taxon>Dikarya</taxon>
        <taxon>Basidiomycota</taxon>
        <taxon>Pucciniomycotina</taxon>
        <taxon>Pucciniomycetes</taxon>
        <taxon>Pucciniales</taxon>
        <taxon>Pucciniaceae</taxon>
        <taxon>Puccinia</taxon>
    </lineage>
</organism>
<dbReference type="EMBL" id="PGCI01000073">
    <property type="protein sequence ID" value="PLW42957.1"/>
    <property type="molecule type" value="Genomic_DNA"/>
</dbReference>
<evidence type="ECO:0000256" key="3">
    <source>
        <dbReference type="ARBA" id="ARBA00005119"/>
    </source>
</evidence>
<evidence type="ECO:0000256" key="7">
    <source>
        <dbReference type="ARBA" id="ARBA00018337"/>
    </source>
</evidence>
<dbReference type="EC" id="2.7.7.41" evidence="6"/>
<evidence type="ECO:0000256" key="12">
    <source>
        <dbReference type="ARBA" id="ARBA00022842"/>
    </source>
</evidence>
<keyword evidence="16" id="KW-0594">Phospholipid biosynthesis</keyword>
<evidence type="ECO:0000313" key="21">
    <source>
        <dbReference type="Proteomes" id="UP000235392"/>
    </source>
</evidence>
<comment type="pathway">
    <text evidence="4">Lipid metabolism.</text>
</comment>